<protein>
    <submittedName>
        <fullName evidence="1">Uncharacterized protein</fullName>
    </submittedName>
</protein>
<proteinExistence type="predicted"/>
<accession>A0ABW0HCX6</accession>
<evidence type="ECO:0000313" key="1">
    <source>
        <dbReference type="EMBL" id="MFC5393109.1"/>
    </source>
</evidence>
<dbReference type="Proteomes" id="UP001596104">
    <property type="component" value="Unassembled WGS sequence"/>
</dbReference>
<gene>
    <name evidence="1" type="ORF">ACFPPC_10740</name>
</gene>
<dbReference type="RefSeq" id="WP_377008046.1">
    <property type="nucleotide sequence ID" value="NZ_JBHSLV010000019.1"/>
</dbReference>
<organism evidence="1 2">
    <name type="scientific">Bosea vestrisii</name>
    <dbReference type="NCBI Taxonomy" id="151416"/>
    <lineage>
        <taxon>Bacteria</taxon>
        <taxon>Pseudomonadati</taxon>
        <taxon>Pseudomonadota</taxon>
        <taxon>Alphaproteobacteria</taxon>
        <taxon>Hyphomicrobiales</taxon>
        <taxon>Boseaceae</taxon>
        <taxon>Bosea</taxon>
    </lineage>
</organism>
<name>A0ABW0HCX6_9HYPH</name>
<reference evidence="2" key="1">
    <citation type="journal article" date="2019" name="Int. J. Syst. Evol. Microbiol.">
        <title>The Global Catalogue of Microorganisms (GCM) 10K type strain sequencing project: providing services to taxonomists for standard genome sequencing and annotation.</title>
        <authorList>
            <consortium name="The Broad Institute Genomics Platform"/>
            <consortium name="The Broad Institute Genome Sequencing Center for Infectious Disease"/>
            <person name="Wu L."/>
            <person name="Ma J."/>
        </authorList>
    </citation>
    <scope>NUCLEOTIDE SEQUENCE [LARGE SCALE GENOMIC DNA]</scope>
    <source>
        <strain evidence="2">CGMCC 1.16326</strain>
    </source>
</reference>
<dbReference type="EMBL" id="JBHSLV010000019">
    <property type="protein sequence ID" value="MFC5393109.1"/>
    <property type="molecule type" value="Genomic_DNA"/>
</dbReference>
<keyword evidence="2" id="KW-1185">Reference proteome</keyword>
<comment type="caution">
    <text evidence="1">The sequence shown here is derived from an EMBL/GenBank/DDBJ whole genome shotgun (WGS) entry which is preliminary data.</text>
</comment>
<evidence type="ECO:0000313" key="2">
    <source>
        <dbReference type="Proteomes" id="UP001596104"/>
    </source>
</evidence>
<sequence length="111" mass="12403">MSSRKKQETVARLTYYVVQTYRAAGRNGISADDPMPATDRDHANRLFERYKPIRAGVVAFYRTGSPDTGDWDDAIIIARHGRLPADVDGLKDDSEADFDRLDLGESDLKVA</sequence>